<accession>W9QEH2</accession>
<protein>
    <submittedName>
        <fullName evidence="1">Uncharacterized protein</fullName>
    </submittedName>
</protein>
<dbReference type="Proteomes" id="UP000030645">
    <property type="component" value="Unassembled WGS sequence"/>
</dbReference>
<evidence type="ECO:0000313" key="2">
    <source>
        <dbReference type="Proteomes" id="UP000030645"/>
    </source>
</evidence>
<proteinExistence type="predicted"/>
<name>W9QEH2_9ROSA</name>
<gene>
    <name evidence="1" type="ORF">L484_006019</name>
</gene>
<dbReference type="EMBL" id="KE343491">
    <property type="protein sequence ID" value="EXB30470.1"/>
    <property type="molecule type" value="Genomic_DNA"/>
</dbReference>
<reference evidence="2" key="1">
    <citation type="submission" date="2013-01" db="EMBL/GenBank/DDBJ databases">
        <title>Draft Genome Sequence of a Mulberry Tree, Morus notabilis C.K. Schneid.</title>
        <authorList>
            <person name="He N."/>
            <person name="Zhao S."/>
        </authorList>
    </citation>
    <scope>NUCLEOTIDE SEQUENCE</scope>
</reference>
<dbReference type="AlphaFoldDB" id="W9QEH2"/>
<evidence type="ECO:0000313" key="1">
    <source>
        <dbReference type="EMBL" id="EXB30470.1"/>
    </source>
</evidence>
<keyword evidence="2" id="KW-1185">Reference proteome</keyword>
<sequence length="128" mass="14678">MVRLPARFRGSLTRLRLNAWPFGRVSFFEVQHGLNVSDIECDSINAVSRIRDRDLLSTFGSIVEDIVFLLDRGDGGSCCHAMFLGSEMRQPTRLLVVCFLMLVTNFGGKRFRLVFQRLWLLNLLSRPD</sequence>
<organism evidence="1 2">
    <name type="scientific">Morus notabilis</name>
    <dbReference type="NCBI Taxonomy" id="981085"/>
    <lineage>
        <taxon>Eukaryota</taxon>
        <taxon>Viridiplantae</taxon>
        <taxon>Streptophyta</taxon>
        <taxon>Embryophyta</taxon>
        <taxon>Tracheophyta</taxon>
        <taxon>Spermatophyta</taxon>
        <taxon>Magnoliopsida</taxon>
        <taxon>eudicotyledons</taxon>
        <taxon>Gunneridae</taxon>
        <taxon>Pentapetalae</taxon>
        <taxon>rosids</taxon>
        <taxon>fabids</taxon>
        <taxon>Rosales</taxon>
        <taxon>Moraceae</taxon>
        <taxon>Moreae</taxon>
        <taxon>Morus</taxon>
    </lineage>
</organism>